<sequence length="113" mass="12690">MMCRKTLISRLAERYGALKKRLVGELALNSAAAITADCWSHFNKSFMGITVHWIDKKTLARRSAMLTVERIVGRHTFDVLAATIDRVIREYAIQNKVVACVTDNGSNFVKAFS</sequence>
<organism evidence="1 2">
    <name type="scientific">Ladona fulva</name>
    <name type="common">Scarce chaser dragonfly</name>
    <name type="synonym">Libellula fulva</name>
    <dbReference type="NCBI Taxonomy" id="123851"/>
    <lineage>
        <taxon>Eukaryota</taxon>
        <taxon>Metazoa</taxon>
        <taxon>Ecdysozoa</taxon>
        <taxon>Arthropoda</taxon>
        <taxon>Hexapoda</taxon>
        <taxon>Insecta</taxon>
        <taxon>Pterygota</taxon>
        <taxon>Palaeoptera</taxon>
        <taxon>Odonata</taxon>
        <taxon>Epiprocta</taxon>
        <taxon>Anisoptera</taxon>
        <taxon>Libelluloidea</taxon>
        <taxon>Libellulidae</taxon>
        <taxon>Ladona</taxon>
    </lineage>
</organism>
<protein>
    <recommendedName>
        <fullName evidence="3">Transposase</fullName>
    </recommendedName>
</protein>
<name>A0A8K0PAX6_LADFU</name>
<accession>A0A8K0PAX6</accession>
<proteinExistence type="predicted"/>
<dbReference type="InterPro" id="IPR012337">
    <property type="entry name" value="RNaseH-like_sf"/>
</dbReference>
<dbReference type="EMBL" id="KZ309097">
    <property type="protein sequence ID" value="KAG8236959.1"/>
    <property type="molecule type" value="Genomic_DNA"/>
</dbReference>
<dbReference type="OrthoDB" id="8195018at2759"/>
<dbReference type="AlphaFoldDB" id="A0A8K0PAX6"/>
<dbReference type="PANTHER" id="PTHR47501">
    <property type="entry name" value="TRANSPOSASE-RELATED"/>
    <property type="match status" value="1"/>
</dbReference>
<dbReference type="Proteomes" id="UP000792457">
    <property type="component" value="Unassembled WGS sequence"/>
</dbReference>
<evidence type="ECO:0000313" key="2">
    <source>
        <dbReference type="Proteomes" id="UP000792457"/>
    </source>
</evidence>
<gene>
    <name evidence="1" type="ORF">J437_LFUL016154</name>
</gene>
<comment type="caution">
    <text evidence="1">The sequence shown here is derived from an EMBL/GenBank/DDBJ whole genome shotgun (WGS) entry which is preliminary data.</text>
</comment>
<evidence type="ECO:0008006" key="3">
    <source>
        <dbReference type="Google" id="ProtNLM"/>
    </source>
</evidence>
<reference evidence="1" key="2">
    <citation type="submission" date="2017-10" db="EMBL/GenBank/DDBJ databases">
        <title>Ladona fulva Genome sequencing and assembly.</title>
        <authorList>
            <person name="Murali S."/>
            <person name="Richards S."/>
            <person name="Bandaranaike D."/>
            <person name="Bellair M."/>
            <person name="Blankenburg K."/>
            <person name="Chao H."/>
            <person name="Dinh H."/>
            <person name="Doddapaneni H."/>
            <person name="Dugan-Rocha S."/>
            <person name="Elkadiri S."/>
            <person name="Gnanaolivu R."/>
            <person name="Hernandez B."/>
            <person name="Skinner E."/>
            <person name="Javaid M."/>
            <person name="Lee S."/>
            <person name="Li M."/>
            <person name="Ming W."/>
            <person name="Munidasa M."/>
            <person name="Muniz J."/>
            <person name="Nguyen L."/>
            <person name="Hughes D."/>
            <person name="Osuji N."/>
            <person name="Pu L.-L."/>
            <person name="Puazo M."/>
            <person name="Qu C."/>
            <person name="Quiroz J."/>
            <person name="Raj R."/>
            <person name="Weissenberger G."/>
            <person name="Xin Y."/>
            <person name="Zou X."/>
            <person name="Han Y."/>
            <person name="Worley K."/>
            <person name="Muzny D."/>
            <person name="Gibbs R."/>
        </authorList>
    </citation>
    <scope>NUCLEOTIDE SEQUENCE</scope>
    <source>
        <strain evidence="1">Sampled in the wild</strain>
    </source>
</reference>
<dbReference type="SUPFAM" id="SSF53098">
    <property type="entry name" value="Ribonuclease H-like"/>
    <property type="match status" value="1"/>
</dbReference>
<keyword evidence="2" id="KW-1185">Reference proteome</keyword>
<dbReference type="PANTHER" id="PTHR47501:SF5">
    <property type="entry name" value="HAT C-TERMINAL DIMERISATION DOMAIN-CONTAINING PROTEIN"/>
    <property type="match status" value="1"/>
</dbReference>
<evidence type="ECO:0000313" key="1">
    <source>
        <dbReference type="EMBL" id="KAG8236959.1"/>
    </source>
</evidence>
<reference evidence="1" key="1">
    <citation type="submission" date="2013-04" db="EMBL/GenBank/DDBJ databases">
        <authorList>
            <person name="Qu J."/>
            <person name="Murali S.C."/>
            <person name="Bandaranaike D."/>
            <person name="Bellair M."/>
            <person name="Blankenburg K."/>
            <person name="Chao H."/>
            <person name="Dinh H."/>
            <person name="Doddapaneni H."/>
            <person name="Downs B."/>
            <person name="Dugan-Rocha S."/>
            <person name="Elkadiri S."/>
            <person name="Gnanaolivu R.D."/>
            <person name="Hernandez B."/>
            <person name="Javaid M."/>
            <person name="Jayaseelan J.C."/>
            <person name="Lee S."/>
            <person name="Li M."/>
            <person name="Ming W."/>
            <person name="Munidasa M."/>
            <person name="Muniz J."/>
            <person name="Nguyen L."/>
            <person name="Ongeri F."/>
            <person name="Osuji N."/>
            <person name="Pu L.-L."/>
            <person name="Puazo M."/>
            <person name="Qu C."/>
            <person name="Quiroz J."/>
            <person name="Raj R."/>
            <person name="Weissenberger G."/>
            <person name="Xin Y."/>
            <person name="Zou X."/>
            <person name="Han Y."/>
            <person name="Richards S."/>
            <person name="Worley K."/>
            <person name="Muzny D."/>
            <person name="Gibbs R."/>
        </authorList>
    </citation>
    <scope>NUCLEOTIDE SEQUENCE</scope>
    <source>
        <strain evidence="1">Sampled in the wild</strain>
    </source>
</reference>